<gene>
    <name evidence="3" type="ORF">BHAOGJBA_1572</name>
</gene>
<organism evidence="3 4">
    <name type="scientific">Methylobacterium hispanicum</name>
    <dbReference type="NCBI Taxonomy" id="270350"/>
    <lineage>
        <taxon>Bacteria</taxon>
        <taxon>Pseudomonadati</taxon>
        <taxon>Pseudomonadota</taxon>
        <taxon>Alphaproteobacteria</taxon>
        <taxon>Hyphomicrobiales</taxon>
        <taxon>Methylobacteriaceae</taxon>
        <taxon>Methylobacterium</taxon>
    </lineage>
</organism>
<dbReference type="EMBL" id="BPQO01000005">
    <property type="protein sequence ID" value="GJD88061.1"/>
    <property type="molecule type" value="Genomic_DNA"/>
</dbReference>
<evidence type="ECO:0000313" key="3">
    <source>
        <dbReference type="EMBL" id="GJD88061.1"/>
    </source>
</evidence>
<dbReference type="SUPFAM" id="SSF52172">
    <property type="entry name" value="CheY-like"/>
    <property type="match status" value="1"/>
</dbReference>
<dbReference type="Gene3D" id="3.40.50.2300">
    <property type="match status" value="1"/>
</dbReference>
<sequence>MIPLSESDTILVAEGDALIRMVMTDMLGDAGFAVAATSTVPGALAQLEARPGTRALITGRTLSAVGDGIGLIHRARARWPGLALLITSGAASDLPDLIPADVRILWKPFHYQLLARAVADEIRRCGLAAAPVLPEGSPTGSVQLDLAAAAPARGPDKT</sequence>
<evidence type="ECO:0000313" key="4">
    <source>
        <dbReference type="Proteomes" id="UP001055247"/>
    </source>
</evidence>
<comment type="caution">
    <text evidence="1">Lacks conserved residue(s) required for the propagation of feature annotation.</text>
</comment>
<name>A0AAV4ZJQ7_9HYPH</name>
<feature type="domain" description="Response regulatory" evidence="2">
    <location>
        <begin position="9"/>
        <end position="122"/>
    </location>
</feature>
<protein>
    <recommendedName>
        <fullName evidence="2">Response regulatory domain-containing protein</fullName>
    </recommendedName>
</protein>
<dbReference type="Proteomes" id="UP001055247">
    <property type="component" value="Unassembled WGS sequence"/>
</dbReference>
<dbReference type="InterPro" id="IPR011006">
    <property type="entry name" value="CheY-like_superfamily"/>
</dbReference>
<dbReference type="AlphaFoldDB" id="A0AAV4ZJQ7"/>
<dbReference type="PROSITE" id="PS50110">
    <property type="entry name" value="RESPONSE_REGULATORY"/>
    <property type="match status" value="1"/>
</dbReference>
<proteinExistence type="predicted"/>
<reference evidence="3" key="1">
    <citation type="journal article" date="2016" name="Front. Microbiol.">
        <title>Genome Sequence of the Piezophilic, Mesophilic Sulfate-Reducing Bacterium Desulfovibrio indicus J2T.</title>
        <authorList>
            <person name="Cao J."/>
            <person name="Maignien L."/>
            <person name="Shao Z."/>
            <person name="Alain K."/>
            <person name="Jebbar M."/>
        </authorList>
    </citation>
    <scope>NUCLEOTIDE SEQUENCE</scope>
    <source>
        <strain evidence="3">DSM 16372</strain>
    </source>
</reference>
<dbReference type="RefSeq" id="WP_066919433.1">
    <property type="nucleotide sequence ID" value="NZ_BPQO01000005.1"/>
</dbReference>
<keyword evidence="4" id="KW-1185">Reference proteome</keyword>
<evidence type="ECO:0000256" key="1">
    <source>
        <dbReference type="PROSITE-ProRule" id="PRU00169"/>
    </source>
</evidence>
<reference evidence="3" key="2">
    <citation type="submission" date="2021-08" db="EMBL/GenBank/DDBJ databases">
        <authorList>
            <person name="Tani A."/>
            <person name="Ola A."/>
            <person name="Ogura Y."/>
            <person name="Katsura K."/>
            <person name="Hayashi T."/>
        </authorList>
    </citation>
    <scope>NUCLEOTIDE SEQUENCE</scope>
    <source>
        <strain evidence="3">DSM 16372</strain>
    </source>
</reference>
<comment type="caution">
    <text evidence="3">The sequence shown here is derived from an EMBL/GenBank/DDBJ whole genome shotgun (WGS) entry which is preliminary data.</text>
</comment>
<accession>A0AAV4ZJQ7</accession>
<dbReference type="InterPro" id="IPR001789">
    <property type="entry name" value="Sig_transdc_resp-reg_receiver"/>
</dbReference>
<evidence type="ECO:0000259" key="2">
    <source>
        <dbReference type="PROSITE" id="PS50110"/>
    </source>
</evidence>
<dbReference type="GO" id="GO:0000160">
    <property type="term" value="P:phosphorelay signal transduction system"/>
    <property type="evidence" value="ECO:0007669"/>
    <property type="project" value="InterPro"/>
</dbReference>